<evidence type="ECO:0000256" key="3">
    <source>
        <dbReference type="ARBA" id="ARBA00008392"/>
    </source>
</evidence>
<dbReference type="GO" id="GO:0008483">
    <property type="term" value="F:transaminase activity"/>
    <property type="evidence" value="ECO:0007669"/>
    <property type="project" value="UniProtKB-KW"/>
</dbReference>
<dbReference type="InterPro" id="IPR004839">
    <property type="entry name" value="Aminotransferase_I/II_large"/>
</dbReference>
<dbReference type="InterPro" id="IPR050859">
    <property type="entry name" value="Class-I_PLP-dep_aminotransf"/>
</dbReference>
<feature type="domain" description="Aminotransferase class I/classII large" evidence="8">
    <location>
        <begin position="102"/>
        <end position="529"/>
    </location>
</feature>
<organism evidence="9 10">
    <name type="scientific">Mycena rosella</name>
    <name type="common">Pink bonnet</name>
    <name type="synonym">Agaricus rosellus</name>
    <dbReference type="NCBI Taxonomy" id="1033263"/>
    <lineage>
        <taxon>Eukaryota</taxon>
        <taxon>Fungi</taxon>
        <taxon>Dikarya</taxon>
        <taxon>Basidiomycota</taxon>
        <taxon>Agaricomycotina</taxon>
        <taxon>Agaricomycetes</taxon>
        <taxon>Agaricomycetidae</taxon>
        <taxon>Agaricales</taxon>
        <taxon>Marasmiineae</taxon>
        <taxon>Mycenaceae</taxon>
        <taxon>Mycena</taxon>
    </lineage>
</organism>
<dbReference type="CDD" id="cd00609">
    <property type="entry name" value="AAT_like"/>
    <property type="match status" value="1"/>
</dbReference>
<comment type="cofactor">
    <cofactor evidence="1 7">
        <name>pyridoxal 5'-phosphate</name>
        <dbReference type="ChEBI" id="CHEBI:597326"/>
    </cofactor>
</comment>
<comment type="caution">
    <text evidence="9">The sequence shown here is derived from an EMBL/GenBank/DDBJ whole genome shotgun (WGS) entry which is preliminary data.</text>
</comment>
<gene>
    <name evidence="9" type="ORF">B0H17DRAFT_1084271</name>
</gene>
<dbReference type="PANTHER" id="PTHR42790">
    <property type="entry name" value="AMINOTRANSFERASE"/>
    <property type="match status" value="1"/>
</dbReference>
<keyword evidence="10" id="KW-1185">Reference proteome</keyword>
<sequence>MSEKRNEKRNAVDLSHHLSDIAKALPTQTFPSAPPPGAISLDGGVPDTEYFPIESITVEYLKPSAFPLKPTDALPHGTGVLGWIANVLTGKGSRTTEAPTGQFVIPRRLQANDESQFELKSALQYTPITGIPAIENTIRDWVARVHKPAYNDCKTLIDLGASCAWSSCLTILLNPGDSFITDRYAYNAALLQGRAKGMIPVAVGTDMDGLSAIDLERVLASWDEKTRGSKRPRVIYTQGGIQNPTGLLISAQRKKDIYDVAVRYDLIIVEDDPYYFQQASAPYSSSAARVTKKQTDEEWLDGLVPSFLQFDYEGRVVRLDTFSKSVGPGGRLGYYTGSPLLLAKLGILHQAFITFPSGFSQAIIGELLHRYQTEGFTRWLRGLTGQYEMRRNWAIDAIHKAMDVKPRDNWSRALTAYVRTDGQMTEKFARTTSLMSFVPPDGGMFIWFNIHLHNHPRYKQLSQQTSPAAAKNQLSTELWTTMVNEGVVFRRGELFAVQDDEERAEQGEEDVFLRASYSSGTKEDLEKGMNIFAAVLVKFFQ</sequence>
<dbReference type="InterPro" id="IPR015421">
    <property type="entry name" value="PyrdxlP-dep_Trfase_major"/>
</dbReference>
<dbReference type="Pfam" id="PF00155">
    <property type="entry name" value="Aminotran_1_2"/>
    <property type="match status" value="1"/>
</dbReference>
<accession>A0AAD7GAZ0</accession>
<evidence type="ECO:0000256" key="2">
    <source>
        <dbReference type="ARBA" id="ARBA00007441"/>
    </source>
</evidence>
<evidence type="ECO:0000259" key="8">
    <source>
        <dbReference type="Pfam" id="PF00155"/>
    </source>
</evidence>
<proteinExistence type="inferred from homology"/>
<evidence type="ECO:0000256" key="5">
    <source>
        <dbReference type="ARBA" id="ARBA00022679"/>
    </source>
</evidence>
<evidence type="ECO:0000256" key="4">
    <source>
        <dbReference type="ARBA" id="ARBA00022576"/>
    </source>
</evidence>
<evidence type="ECO:0000256" key="6">
    <source>
        <dbReference type="ARBA" id="ARBA00022898"/>
    </source>
</evidence>
<protein>
    <submittedName>
        <fullName evidence="9">Pyridoxal phosphate-dependent transferase</fullName>
    </submittedName>
</protein>
<dbReference type="SUPFAM" id="SSF53383">
    <property type="entry name" value="PLP-dependent transferases"/>
    <property type="match status" value="1"/>
</dbReference>
<evidence type="ECO:0000313" key="9">
    <source>
        <dbReference type="EMBL" id="KAJ7672690.1"/>
    </source>
</evidence>
<dbReference type="GO" id="GO:0030170">
    <property type="term" value="F:pyridoxal phosphate binding"/>
    <property type="evidence" value="ECO:0007669"/>
    <property type="project" value="InterPro"/>
</dbReference>
<dbReference type="PANTHER" id="PTHR42790:SF1">
    <property type="entry name" value="AROMATIC AMINO ACID AMINOTRANSFERASE, HYPOTHETICAL (EUROFUNG)"/>
    <property type="match status" value="1"/>
</dbReference>
<dbReference type="GO" id="GO:1901605">
    <property type="term" value="P:alpha-amino acid metabolic process"/>
    <property type="evidence" value="ECO:0007669"/>
    <property type="project" value="TreeGrafter"/>
</dbReference>
<dbReference type="InterPro" id="IPR001917">
    <property type="entry name" value="Aminotrans_II_pyridoxalP_BS"/>
</dbReference>
<evidence type="ECO:0000313" key="10">
    <source>
        <dbReference type="Proteomes" id="UP001221757"/>
    </source>
</evidence>
<evidence type="ECO:0000256" key="1">
    <source>
        <dbReference type="ARBA" id="ARBA00001933"/>
    </source>
</evidence>
<dbReference type="InterPro" id="IPR015424">
    <property type="entry name" value="PyrdxlP-dep_Trfase"/>
</dbReference>
<dbReference type="EMBL" id="JARKIE010000167">
    <property type="protein sequence ID" value="KAJ7672690.1"/>
    <property type="molecule type" value="Genomic_DNA"/>
</dbReference>
<keyword evidence="6 7" id="KW-0663">Pyridoxal phosphate</keyword>
<dbReference type="Gene3D" id="3.40.640.10">
    <property type="entry name" value="Type I PLP-dependent aspartate aminotransferase-like (Major domain)"/>
    <property type="match status" value="1"/>
</dbReference>
<keyword evidence="5 9" id="KW-0808">Transferase</keyword>
<evidence type="ECO:0000256" key="7">
    <source>
        <dbReference type="RuleBase" id="RU003693"/>
    </source>
</evidence>
<keyword evidence="4" id="KW-0032">Aminotransferase</keyword>
<comment type="similarity">
    <text evidence="3 7">Belongs to the class-II pyridoxal-phosphate-dependent aminotransferase family.</text>
</comment>
<dbReference type="PROSITE" id="PS00599">
    <property type="entry name" value="AA_TRANSFER_CLASS_2"/>
    <property type="match status" value="1"/>
</dbReference>
<reference evidence="9" key="1">
    <citation type="submission" date="2023-03" db="EMBL/GenBank/DDBJ databases">
        <title>Massive genome expansion in bonnet fungi (Mycena s.s.) driven by repeated elements and novel gene families across ecological guilds.</title>
        <authorList>
            <consortium name="Lawrence Berkeley National Laboratory"/>
            <person name="Harder C.B."/>
            <person name="Miyauchi S."/>
            <person name="Viragh M."/>
            <person name="Kuo A."/>
            <person name="Thoen E."/>
            <person name="Andreopoulos B."/>
            <person name="Lu D."/>
            <person name="Skrede I."/>
            <person name="Drula E."/>
            <person name="Henrissat B."/>
            <person name="Morin E."/>
            <person name="Kohler A."/>
            <person name="Barry K."/>
            <person name="LaButti K."/>
            <person name="Morin E."/>
            <person name="Salamov A."/>
            <person name="Lipzen A."/>
            <person name="Mereny Z."/>
            <person name="Hegedus B."/>
            <person name="Baldrian P."/>
            <person name="Stursova M."/>
            <person name="Weitz H."/>
            <person name="Taylor A."/>
            <person name="Grigoriev I.V."/>
            <person name="Nagy L.G."/>
            <person name="Martin F."/>
            <person name="Kauserud H."/>
        </authorList>
    </citation>
    <scope>NUCLEOTIDE SEQUENCE</scope>
    <source>
        <strain evidence="9">CBHHK067</strain>
    </source>
</reference>
<name>A0AAD7GAZ0_MYCRO</name>
<comment type="similarity">
    <text evidence="2">Belongs to the class-I pyridoxal-phosphate-dependent aminotransferase family.</text>
</comment>
<dbReference type="AlphaFoldDB" id="A0AAD7GAZ0"/>
<dbReference type="Proteomes" id="UP001221757">
    <property type="component" value="Unassembled WGS sequence"/>
</dbReference>